<keyword evidence="2" id="KW-1185">Reference proteome</keyword>
<dbReference type="EMBL" id="KI536661">
    <property type="protein sequence ID" value="ESR53370.1"/>
    <property type="molecule type" value="Genomic_DNA"/>
</dbReference>
<gene>
    <name evidence="1" type="ORF">CICLE_v10023960mg</name>
</gene>
<dbReference type="AlphaFoldDB" id="V4TNV9"/>
<dbReference type="Proteomes" id="UP000030687">
    <property type="component" value="Unassembled WGS sequence"/>
</dbReference>
<dbReference type="KEGG" id="cic:CICLE_v10023960mg"/>
<dbReference type="InParanoid" id="V4TNV9"/>
<dbReference type="Gramene" id="ESR53370">
    <property type="protein sequence ID" value="ESR53370"/>
    <property type="gene ID" value="CICLE_v10023960mg"/>
</dbReference>
<evidence type="ECO:0000313" key="2">
    <source>
        <dbReference type="Proteomes" id="UP000030687"/>
    </source>
</evidence>
<name>V4TNV9_CITCL</name>
<organism evidence="1 2">
    <name type="scientific">Citrus clementina</name>
    <name type="common">Clementine</name>
    <name type="synonym">Citrus deliciosa x Citrus sinensis</name>
    <dbReference type="NCBI Taxonomy" id="85681"/>
    <lineage>
        <taxon>Eukaryota</taxon>
        <taxon>Viridiplantae</taxon>
        <taxon>Streptophyta</taxon>
        <taxon>Embryophyta</taxon>
        <taxon>Tracheophyta</taxon>
        <taxon>Spermatophyta</taxon>
        <taxon>Magnoliopsida</taxon>
        <taxon>eudicotyledons</taxon>
        <taxon>Gunneridae</taxon>
        <taxon>Pentapetalae</taxon>
        <taxon>rosids</taxon>
        <taxon>malvids</taxon>
        <taxon>Sapindales</taxon>
        <taxon>Rutaceae</taxon>
        <taxon>Aurantioideae</taxon>
        <taxon>Citrus</taxon>
    </lineage>
</organism>
<sequence length="59" mass="7009">MEKKGVIECTHNSIERRRRLLMTALPSCGQCTQELRICFDVFSNHDIDNWIKFALERRV</sequence>
<protein>
    <submittedName>
        <fullName evidence="1">Uncharacterized protein</fullName>
    </submittedName>
</protein>
<evidence type="ECO:0000313" key="1">
    <source>
        <dbReference type="EMBL" id="ESR53370.1"/>
    </source>
</evidence>
<reference evidence="1 2" key="1">
    <citation type="submission" date="2013-10" db="EMBL/GenBank/DDBJ databases">
        <authorList>
            <consortium name="International Citrus Genome Consortium"/>
            <person name="Jenkins J."/>
            <person name="Schmutz J."/>
            <person name="Prochnik S."/>
            <person name="Rokhsar D."/>
            <person name="Gmitter F."/>
            <person name="Ollitrault P."/>
            <person name="Machado M."/>
            <person name="Talon M."/>
            <person name="Wincker P."/>
            <person name="Jaillon O."/>
            <person name="Morgante M."/>
        </authorList>
    </citation>
    <scope>NUCLEOTIDE SEQUENCE</scope>
    <source>
        <strain evidence="2">cv. Clemenules</strain>
    </source>
</reference>
<accession>V4TNV9</accession>
<proteinExistence type="predicted"/>